<evidence type="ECO:0000313" key="9">
    <source>
        <dbReference type="Proteomes" id="UP000002139"/>
    </source>
</evidence>
<dbReference type="SMART" id="SM00240">
    <property type="entry name" value="FHA"/>
    <property type="match status" value="1"/>
</dbReference>
<dbReference type="SUPFAM" id="SSF49879">
    <property type="entry name" value="SMAD/FHA domain"/>
    <property type="match status" value="1"/>
</dbReference>
<dbReference type="Pfam" id="PF02954">
    <property type="entry name" value="HTH_8"/>
    <property type="match status" value="1"/>
</dbReference>
<evidence type="ECO:0000259" key="6">
    <source>
        <dbReference type="PROSITE" id="PS50006"/>
    </source>
</evidence>
<dbReference type="PROSITE" id="PS00675">
    <property type="entry name" value="SIGMA54_INTERACT_1"/>
    <property type="match status" value="1"/>
</dbReference>
<keyword evidence="5" id="KW-0804">Transcription</keyword>
<dbReference type="GO" id="GO:0043565">
    <property type="term" value="F:sequence-specific DNA binding"/>
    <property type="evidence" value="ECO:0007669"/>
    <property type="project" value="InterPro"/>
</dbReference>
<dbReference type="InterPro" id="IPR025662">
    <property type="entry name" value="Sigma_54_int_dom_ATP-bd_1"/>
</dbReference>
<dbReference type="FunFam" id="3.40.50.300:FF:000006">
    <property type="entry name" value="DNA-binding transcriptional regulator NtrC"/>
    <property type="match status" value="1"/>
</dbReference>
<evidence type="ECO:0000256" key="5">
    <source>
        <dbReference type="ARBA" id="ARBA00023163"/>
    </source>
</evidence>
<dbReference type="RefSeq" id="WP_012239354.1">
    <property type="nucleotide sequence ID" value="NC_010162.1"/>
</dbReference>
<dbReference type="eggNOG" id="COG3829">
    <property type="taxonomic scope" value="Bacteria"/>
</dbReference>
<dbReference type="EMBL" id="AM746676">
    <property type="protein sequence ID" value="CAN96915.1"/>
    <property type="molecule type" value="Genomic_DNA"/>
</dbReference>
<organism evidence="8 9">
    <name type="scientific">Sorangium cellulosum (strain So ce56)</name>
    <name type="common">Polyangium cellulosum (strain So ce56)</name>
    <dbReference type="NCBI Taxonomy" id="448385"/>
    <lineage>
        <taxon>Bacteria</taxon>
        <taxon>Pseudomonadati</taxon>
        <taxon>Myxococcota</taxon>
        <taxon>Polyangia</taxon>
        <taxon>Polyangiales</taxon>
        <taxon>Polyangiaceae</taxon>
        <taxon>Sorangium</taxon>
    </lineage>
</organism>
<dbReference type="PROSITE" id="PS50045">
    <property type="entry name" value="SIGMA54_INTERACT_4"/>
    <property type="match status" value="1"/>
</dbReference>
<dbReference type="InterPro" id="IPR002078">
    <property type="entry name" value="Sigma_54_int"/>
</dbReference>
<dbReference type="InterPro" id="IPR027417">
    <property type="entry name" value="P-loop_NTPase"/>
</dbReference>
<dbReference type="SUPFAM" id="SSF46689">
    <property type="entry name" value="Homeodomain-like"/>
    <property type="match status" value="1"/>
</dbReference>
<dbReference type="InterPro" id="IPR058031">
    <property type="entry name" value="AAA_lid_NorR"/>
</dbReference>
<evidence type="ECO:0000256" key="4">
    <source>
        <dbReference type="ARBA" id="ARBA00023125"/>
    </source>
</evidence>
<dbReference type="CDD" id="cd00060">
    <property type="entry name" value="FHA"/>
    <property type="match status" value="1"/>
</dbReference>
<name>A9GT88_SORC5</name>
<dbReference type="STRING" id="448385.sce6746"/>
<dbReference type="KEGG" id="scl:sce6746"/>
<evidence type="ECO:0000256" key="1">
    <source>
        <dbReference type="ARBA" id="ARBA00022741"/>
    </source>
</evidence>
<evidence type="ECO:0000256" key="2">
    <source>
        <dbReference type="ARBA" id="ARBA00022840"/>
    </source>
</evidence>
<proteinExistence type="predicted"/>
<dbReference type="SMART" id="SM00382">
    <property type="entry name" value="AAA"/>
    <property type="match status" value="1"/>
</dbReference>
<keyword evidence="2" id="KW-0067">ATP-binding</keyword>
<feature type="domain" description="FHA" evidence="6">
    <location>
        <begin position="48"/>
        <end position="97"/>
    </location>
</feature>
<dbReference type="Pfam" id="PF00158">
    <property type="entry name" value="Sigma54_activat"/>
    <property type="match status" value="1"/>
</dbReference>
<dbReference type="Gene3D" id="1.10.10.60">
    <property type="entry name" value="Homeodomain-like"/>
    <property type="match status" value="1"/>
</dbReference>
<dbReference type="SUPFAM" id="SSF52540">
    <property type="entry name" value="P-loop containing nucleoside triphosphate hydrolases"/>
    <property type="match status" value="1"/>
</dbReference>
<gene>
    <name evidence="8" type="ordered locus">sce6746</name>
</gene>
<dbReference type="PROSITE" id="PS00676">
    <property type="entry name" value="SIGMA54_INTERACT_2"/>
    <property type="match status" value="1"/>
</dbReference>
<dbReference type="InterPro" id="IPR002197">
    <property type="entry name" value="HTH_Fis"/>
</dbReference>
<keyword evidence="1" id="KW-0547">Nucleotide-binding</keyword>
<keyword evidence="9" id="KW-1185">Reference proteome</keyword>
<evidence type="ECO:0000256" key="3">
    <source>
        <dbReference type="ARBA" id="ARBA00023015"/>
    </source>
</evidence>
<keyword evidence="4" id="KW-0238">DNA-binding</keyword>
<dbReference type="GO" id="GO:0005524">
    <property type="term" value="F:ATP binding"/>
    <property type="evidence" value="ECO:0007669"/>
    <property type="project" value="UniProtKB-KW"/>
</dbReference>
<dbReference type="PANTHER" id="PTHR32071">
    <property type="entry name" value="TRANSCRIPTIONAL REGULATORY PROTEIN"/>
    <property type="match status" value="1"/>
</dbReference>
<accession>A9GT88</accession>
<dbReference type="PROSITE" id="PS50006">
    <property type="entry name" value="FHA_DOMAIN"/>
    <property type="match status" value="1"/>
</dbReference>
<reference evidence="8 9" key="1">
    <citation type="journal article" date="2007" name="Nat. Biotechnol.">
        <title>Complete genome sequence of the myxobacterium Sorangium cellulosum.</title>
        <authorList>
            <person name="Schneiker S."/>
            <person name="Perlova O."/>
            <person name="Kaiser O."/>
            <person name="Gerth K."/>
            <person name="Alici A."/>
            <person name="Altmeyer M.O."/>
            <person name="Bartels D."/>
            <person name="Bekel T."/>
            <person name="Beyer S."/>
            <person name="Bode E."/>
            <person name="Bode H.B."/>
            <person name="Bolten C.J."/>
            <person name="Choudhuri J.V."/>
            <person name="Doss S."/>
            <person name="Elnakady Y.A."/>
            <person name="Frank B."/>
            <person name="Gaigalat L."/>
            <person name="Goesmann A."/>
            <person name="Groeger C."/>
            <person name="Gross F."/>
            <person name="Jelsbak L."/>
            <person name="Jelsbak L."/>
            <person name="Kalinowski J."/>
            <person name="Kegler C."/>
            <person name="Knauber T."/>
            <person name="Konietzny S."/>
            <person name="Kopp M."/>
            <person name="Krause L."/>
            <person name="Krug D."/>
            <person name="Linke B."/>
            <person name="Mahmud T."/>
            <person name="Martinez-Arias R."/>
            <person name="McHardy A.C."/>
            <person name="Merai M."/>
            <person name="Meyer F."/>
            <person name="Mormann S."/>
            <person name="Munoz-Dorado J."/>
            <person name="Perez J."/>
            <person name="Pradella S."/>
            <person name="Rachid S."/>
            <person name="Raddatz G."/>
            <person name="Rosenau F."/>
            <person name="Rueckert C."/>
            <person name="Sasse F."/>
            <person name="Scharfe M."/>
            <person name="Schuster S.C."/>
            <person name="Suen G."/>
            <person name="Treuner-Lange A."/>
            <person name="Velicer G.J."/>
            <person name="Vorholter F.-J."/>
            <person name="Weissman K.J."/>
            <person name="Welch R.D."/>
            <person name="Wenzel S.C."/>
            <person name="Whitworth D.E."/>
            <person name="Wilhelm S."/>
            <person name="Wittmann C."/>
            <person name="Bloecker H."/>
            <person name="Puehler A."/>
            <person name="Mueller R."/>
        </authorList>
    </citation>
    <scope>NUCLEOTIDE SEQUENCE [LARGE SCALE GENOMIC DNA]</scope>
    <source>
        <strain evidence="9">So ce56</strain>
    </source>
</reference>
<dbReference type="Pfam" id="PF00498">
    <property type="entry name" value="FHA"/>
    <property type="match status" value="1"/>
</dbReference>
<dbReference type="PANTHER" id="PTHR32071:SF57">
    <property type="entry name" value="C4-DICARBOXYLATE TRANSPORT TRANSCRIPTIONAL REGULATORY PROTEIN DCTD"/>
    <property type="match status" value="1"/>
</dbReference>
<dbReference type="PROSITE" id="PS00688">
    <property type="entry name" value="SIGMA54_INTERACT_3"/>
    <property type="match status" value="1"/>
</dbReference>
<dbReference type="Pfam" id="PF25601">
    <property type="entry name" value="AAA_lid_14"/>
    <property type="match status" value="1"/>
</dbReference>
<evidence type="ECO:0000313" key="8">
    <source>
        <dbReference type="EMBL" id="CAN96915.1"/>
    </source>
</evidence>
<dbReference type="InterPro" id="IPR009057">
    <property type="entry name" value="Homeodomain-like_sf"/>
</dbReference>
<dbReference type="AlphaFoldDB" id="A9GT88"/>
<dbReference type="Gene3D" id="3.40.50.300">
    <property type="entry name" value="P-loop containing nucleotide triphosphate hydrolases"/>
    <property type="match status" value="1"/>
</dbReference>
<protein>
    <submittedName>
        <fullName evidence="8">Sigma-54 dependent transcriptional regulator</fullName>
    </submittedName>
</protein>
<dbReference type="InterPro" id="IPR025943">
    <property type="entry name" value="Sigma_54_int_dom_ATP-bd_2"/>
</dbReference>
<dbReference type="Proteomes" id="UP000002139">
    <property type="component" value="Chromosome"/>
</dbReference>
<dbReference type="HOGENOM" id="CLU_000445_119_3_7"/>
<dbReference type="CDD" id="cd00009">
    <property type="entry name" value="AAA"/>
    <property type="match status" value="1"/>
</dbReference>
<dbReference type="InterPro" id="IPR025944">
    <property type="entry name" value="Sigma_54_int_dom_CS"/>
</dbReference>
<feature type="domain" description="Sigma-54 factor interaction" evidence="7">
    <location>
        <begin position="137"/>
        <end position="364"/>
    </location>
</feature>
<dbReference type="InterPro" id="IPR008984">
    <property type="entry name" value="SMAD_FHA_dom_sf"/>
</dbReference>
<dbReference type="Gene3D" id="1.10.8.60">
    <property type="match status" value="1"/>
</dbReference>
<dbReference type="InterPro" id="IPR000253">
    <property type="entry name" value="FHA_dom"/>
</dbReference>
<keyword evidence="3" id="KW-0805">Transcription regulation</keyword>
<sequence length="463" mass="50318">MKPARDEPEPCTLTSVDRDRSLRMPSLRVRVTSPQGHVTEAPLDISPVIVGTGQDCTLVVPDARVSRRHCELRLTPEGIFLRDLGSKNGTLLGQTAILEARLAPRVAVLVGDSELVVHPAGEPRLVPLSPTGMFGDAIGRSFAMRALFAKLERAAATEQTLLLLGESGTGKEVLARAIHEHSPRRNGPFVVFDCGATTANLVESELFGHTRGAFTGAQAAHAGLLEEASGGTLFIDEIGELPLELQPKLLRALEARQVRRLGASDFRPFDARVVAATHRNLRARAAEGQFREDLYYRLAVVEVQVPALRERKDDLPALVERFLAAHNPPRSLADLPPNALSLLAAHDWPGNVRELRNVVARLLLFPETVDELLRPLKEGAAAARPPAPAPGPAAAAARLDPLLEMPLLEAREMVMEQFERSYLTAWLGRHKGNISRAAGAMGVSRQLVHKLLDKHGIRPKGEP</sequence>
<dbReference type="GO" id="GO:0006355">
    <property type="term" value="P:regulation of DNA-templated transcription"/>
    <property type="evidence" value="ECO:0007669"/>
    <property type="project" value="InterPro"/>
</dbReference>
<dbReference type="InterPro" id="IPR003593">
    <property type="entry name" value="AAA+_ATPase"/>
</dbReference>
<dbReference type="BioCyc" id="SCEL448385:SCE_RS34610-MONOMER"/>
<dbReference type="Gene3D" id="2.60.200.20">
    <property type="match status" value="1"/>
</dbReference>
<dbReference type="OrthoDB" id="5485507at2"/>
<evidence type="ECO:0000259" key="7">
    <source>
        <dbReference type="PROSITE" id="PS50045"/>
    </source>
</evidence>